<comment type="caution">
    <text evidence="3">The sequence shown here is derived from an EMBL/GenBank/DDBJ whole genome shotgun (WGS) entry which is preliminary data.</text>
</comment>
<evidence type="ECO:0000313" key="3">
    <source>
        <dbReference type="EMBL" id="MCK1787341.1"/>
    </source>
</evidence>
<dbReference type="Proteomes" id="UP001317085">
    <property type="component" value="Unassembled WGS sequence"/>
</dbReference>
<accession>A0ABT0ENN3</accession>
<keyword evidence="4" id="KW-1185">Reference proteome</keyword>
<sequence length="56" mass="6033">MGQHFDLVIVGGGIIGAWALHHATQRYPHWQILLIDRYRIGDGATAHSAGVLLATG</sequence>
<keyword evidence="1" id="KW-0560">Oxidoreductase</keyword>
<gene>
    <name evidence="3" type="ORF">L9Z73_24245</name>
</gene>
<dbReference type="RefSeq" id="WP_247406479.1">
    <property type="nucleotide sequence ID" value="NZ_JAKNRV010000334.1"/>
</dbReference>
<dbReference type="InterPro" id="IPR006076">
    <property type="entry name" value="FAD-dep_OxRdtase"/>
</dbReference>
<name>A0ABT0ENN3_9PSED</name>
<proteinExistence type="predicted"/>
<dbReference type="EMBL" id="JAKNRV010000334">
    <property type="protein sequence ID" value="MCK1787341.1"/>
    <property type="molecule type" value="Genomic_DNA"/>
</dbReference>
<evidence type="ECO:0000259" key="2">
    <source>
        <dbReference type="Pfam" id="PF01266"/>
    </source>
</evidence>
<protein>
    <submittedName>
        <fullName evidence="3">FAD-dependent oxidoreductase</fullName>
    </submittedName>
</protein>
<feature type="domain" description="FAD dependent oxidoreductase" evidence="2">
    <location>
        <begin position="6"/>
        <end position="53"/>
    </location>
</feature>
<dbReference type="InterPro" id="IPR036188">
    <property type="entry name" value="FAD/NAD-bd_sf"/>
</dbReference>
<dbReference type="Gene3D" id="3.50.50.60">
    <property type="entry name" value="FAD/NAD(P)-binding domain"/>
    <property type="match status" value="1"/>
</dbReference>
<evidence type="ECO:0000313" key="4">
    <source>
        <dbReference type="Proteomes" id="UP001317085"/>
    </source>
</evidence>
<reference evidence="3 4" key="1">
    <citation type="submission" date="2022-02" db="EMBL/GenBank/DDBJ databases">
        <title>Comparative genomics of the first Antarctic Pseudomonas spp. capable of biotransforming 2,4,6-Trinitrotoluene.</title>
        <authorList>
            <person name="Cabrera M.A."/>
            <person name="Marquez S.L."/>
            <person name="Perez-Donoso J.M."/>
        </authorList>
    </citation>
    <scope>NUCLEOTIDE SEQUENCE [LARGE SCALE GENOMIC DNA]</scope>
    <source>
        <strain evidence="3 4">TNT11</strain>
    </source>
</reference>
<dbReference type="SUPFAM" id="SSF51905">
    <property type="entry name" value="FAD/NAD(P)-binding domain"/>
    <property type="match status" value="1"/>
</dbReference>
<feature type="non-terminal residue" evidence="3">
    <location>
        <position position="56"/>
    </location>
</feature>
<dbReference type="Pfam" id="PF01266">
    <property type="entry name" value="DAO"/>
    <property type="match status" value="1"/>
</dbReference>
<evidence type="ECO:0000256" key="1">
    <source>
        <dbReference type="ARBA" id="ARBA00023002"/>
    </source>
</evidence>
<organism evidence="3 4">
    <name type="scientific">Pseudomonas emilianonis</name>
    <dbReference type="NCBI Taxonomy" id="2915812"/>
    <lineage>
        <taxon>Bacteria</taxon>
        <taxon>Pseudomonadati</taxon>
        <taxon>Pseudomonadota</taxon>
        <taxon>Gammaproteobacteria</taxon>
        <taxon>Pseudomonadales</taxon>
        <taxon>Pseudomonadaceae</taxon>
        <taxon>Pseudomonas</taxon>
    </lineage>
</organism>